<dbReference type="SUPFAM" id="SSF52540">
    <property type="entry name" value="P-loop containing nucleoside triphosphate hydrolases"/>
    <property type="match status" value="1"/>
</dbReference>
<reference evidence="6 7" key="1">
    <citation type="submission" date="2018-05" db="EMBL/GenBank/DDBJ databases">
        <title>Genomic Encyclopedia of Type Strains, Phase III (KMG-III): the genomes of soil and plant-associated and newly described type strains.</title>
        <authorList>
            <person name="Whitman W."/>
        </authorList>
    </citation>
    <scope>NUCLEOTIDE SEQUENCE [LARGE SCALE GENOMIC DNA]</scope>
    <source>
        <strain evidence="6 7">CECT 5696</strain>
    </source>
</reference>
<dbReference type="InterPro" id="IPR003439">
    <property type="entry name" value="ABC_transporter-like_ATP-bd"/>
</dbReference>
<dbReference type="RefSeq" id="WP_110043513.1">
    <property type="nucleotide sequence ID" value="NZ_CP054612.1"/>
</dbReference>
<dbReference type="PANTHER" id="PTHR42734">
    <property type="entry name" value="METAL TRANSPORT SYSTEM ATP-BINDING PROTEIN TM_0124-RELATED"/>
    <property type="match status" value="1"/>
</dbReference>
<sequence>MPEPYVIDREQTKPIVNTCHADIITLKDVAFSYQSQQVIDKLSFSVQQRDFVGLIGSNGAGKTTLLRMIVGLLKPASGSISLFGTPASQFKDWHRIGYVPQKNSFNPLFPATVREVIMSGLYGRNKLFRRLTKADQIKADEAMHAMNIEDLALKKIGQLSGGQQQRVFLARALINNPELLILDEPTVGIDTETQAGFFHLIKHMHQHHRMTFLMVSHDMDMIQGYLGDKPARECGKLKFYVRHSHDLEDCGETNISHSLKNLRQVLEREKEGVTSWTS</sequence>
<dbReference type="GO" id="GO:0016887">
    <property type="term" value="F:ATP hydrolysis activity"/>
    <property type="evidence" value="ECO:0007669"/>
    <property type="project" value="InterPro"/>
</dbReference>
<dbReference type="PROSITE" id="PS00211">
    <property type="entry name" value="ABC_TRANSPORTER_1"/>
    <property type="match status" value="1"/>
</dbReference>
<keyword evidence="3" id="KW-0547">Nucleotide-binding</keyword>
<name>A0A2V2YWD8_9BACL</name>
<dbReference type="Proteomes" id="UP000246635">
    <property type="component" value="Unassembled WGS sequence"/>
</dbReference>
<dbReference type="EMBL" id="QGTQ01000004">
    <property type="protein sequence ID" value="PWW05681.1"/>
    <property type="molecule type" value="Genomic_DNA"/>
</dbReference>
<evidence type="ECO:0000259" key="5">
    <source>
        <dbReference type="PROSITE" id="PS50893"/>
    </source>
</evidence>
<dbReference type="FunFam" id="3.40.50.300:FF:000134">
    <property type="entry name" value="Iron-enterobactin ABC transporter ATP-binding protein"/>
    <property type="match status" value="1"/>
</dbReference>
<dbReference type="PANTHER" id="PTHR42734:SF17">
    <property type="entry name" value="METAL TRANSPORT SYSTEM ATP-BINDING PROTEIN TM_0124-RELATED"/>
    <property type="match status" value="1"/>
</dbReference>
<evidence type="ECO:0000256" key="3">
    <source>
        <dbReference type="ARBA" id="ARBA00022741"/>
    </source>
</evidence>
<organism evidence="6 7">
    <name type="scientific">Paenibacillus cellulosilyticus</name>
    <dbReference type="NCBI Taxonomy" id="375489"/>
    <lineage>
        <taxon>Bacteria</taxon>
        <taxon>Bacillati</taxon>
        <taxon>Bacillota</taxon>
        <taxon>Bacilli</taxon>
        <taxon>Bacillales</taxon>
        <taxon>Paenibacillaceae</taxon>
        <taxon>Paenibacillus</taxon>
    </lineage>
</organism>
<comment type="similarity">
    <text evidence="1">Belongs to the ABC transporter superfamily.</text>
</comment>
<dbReference type="InterPro" id="IPR017871">
    <property type="entry name" value="ABC_transporter-like_CS"/>
</dbReference>
<feature type="domain" description="ABC transporter" evidence="5">
    <location>
        <begin position="24"/>
        <end position="259"/>
    </location>
</feature>
<dbReference type="AlphaFoldDB" id="A0A2V2YWD8"/>
<evidence type="ECO:0000313" key="6">
    <source>
        <dbReference type="EMBL" id="PWW05681.1"/>
    </source>
</evidence>
<keyword evidence="4 6" id="KW-0067">ATP-binding</keyword>
<evidence type="ECO:0000313" key="7">
    <source>
        <dbReference type="Proteomes" id="UP000246635"/>
    </source>
</evidence>
<dbReference type="Pfam" id="PF00005">
    <property type="entry name" value="ABC_tran"/>
    <property type="match status" value="1"/>
</dbReference>
<dbReference type="SMART" id="SM00382">
    <property type="entry name" value="AAA"/>
    <property type="match status" value="1"/>
</dbReference>
<gene>
    <name evidence="6" type="ORF">DFQ01_104242</name>
</gene>
<dbReference type="Gene3D" id="3.40.50.300">
    <property type="entry name" value="P-loop containing nucleotide triphosphate hydrolases"/>
    <property type="match status" value="1"/>
</dbReference>
<keyword evidence="7" id="KW-1185">Reference proteome</keyword>
<evidence type="ECO:0000256" key="1">
    <source>
        <dbReference type="ARBA" id="ARBA00005417"/>
    </source>
</evidence>
<dbReference type="PROSITE" id="PS50893">
    <property type="entry name" value="ABC_TRANSPORTER_2"/>
    <property type="match status" value="1"/>
</dbReference>
<proteinExistence type="inferred from homology"/>
<comment type="caution">
    <text evidence="6">The sequence shown here is derived from an EMBL/GenBank/DDBJ whole genome shotgun (WGS) entry which is preliminary data.</text>
</comment>
<evidence type="ECO:0000256" key="2">
    <source>
        <dbReference type="ARBA" id="ARBA00022448"/>
    </source>
</evidence>
<accession>A0A2V2YWD8</accession>
<dbReference type="InterPro" id="IPR027417">
    <property type="entry name" value="P-loop_NTPase"/>
</dbReference>
<keyword evidence="2" id="KW-0813">Transport</keyword>
<dbReference type="GO" id="GO:0005524">
    <property type="term" value="F:ATP binding"/>
    <property type="evidence" value="ECO:0007669"/>
    <property type="project" value="UniProtKB-KW"/>
</dbReference>
<dbReference type="InterPro" id="IPR050153">
    <property type="entry name" value="Metal_Ion_Import_ABC"/>
</dbReference>
<evidence type="ECO:0000256" key="4">
    <source>
        <dbReference type="ARBA" id="ARBA00022840"/>
    </source>
</evidence>
<dbReference type="InterPro" id="IPR003593">
    <property type="entry name" value="AAA+_ATPase"/>
</dbReference>
<protein>
    <submittedName>
        <fullName evidence="6">Zinc transport system ATP-binding protein</fullName>
    </submittedName>
</protein>
<dbReference type="CDD" id="cd03235">
    <property type="entry name" value="ABC_Metallic_Cations"/>
    <property type="match status" value="1"/>
</dbReference>
<dbReference type="OrthoDB" id="9806726at2"/>